<evidence type="ECO:0000313" key="1">
    <source>
        <dbReference type="EMBL" id="ORY29059.1"/>
    </source>
</evidence>
<proteinExistence type="predicted"/>
<sequence length="326" mass="38206">MHTEEFNELKHDILELRDQLTQLMDIFEAVMPEIEEENKQNLKRKKLLESKNSVNDTNISSNNNDYTNKNDNIKNNIKIEKNIPSLQKNTSSESLISDFETELDRNLINDTEIGNNNESDYSNKNEGGYSKNIEKYVIKRRNKLKKKRNYDPRFKNLEARHTIITSDVLTDLQLKGYSDVKRHANEEDIKPINDPLHVNILYNFGFVLDREFDKHNAIILLGSCISHNVIHINMVKKLNLKIEMQKTPFVVTSNGCRFESNSYVNLTVAVNLGNFKNRMFQEEFVVSELPHHNDMIVVGKDSWHDYQLFPVEPYEFETTEDVFYIL</sequence>
<dbReference type="Proteomes" id="UP000193920">
    <property type="component" value="Unassembled WGS sequence"/>
</dbReference>
<keyword evidence="2" id="KW-1185">Reference proteome</keyword>
<gene>
    <name evidence="1" type="ORF">LY90DRAFT_512974</name>
</gene>
<name>A0A1Y2B2K8_9FUNG</name>
<dbReference type="EMBL" id="MCOG01000182">
    <property type="protein sequence ID" value="ORY29059.1"/>
    <property type="molecule type" value="Genomic_DNA"/>
</dbReference>
<dbReference type="AlphaFoldDB" id="A0A1Y2B2K8"/>
<protein>
    <submittedName>
        <fullName evidence="1">Uncharacterized protein</fullName>
    </submittedName>
</protein>
<evidence type="ECO:0000313" key="2">
    <source>
        <dbReference type="Proteomes" id="UP000193920"/>
    </source>
</evidence>
<reference evidence="1 2" key="1">
    <citation type="submission" date="2016-08" db="EMBL/GenBank/DDBJ databases">
        <title>A Parts List for Fungal Cellulosomes Revealed by Comparative Genomics.</title>
        <authorList>
            <consortium name="DOE Joint Genome Institute"/>
            <person name="Haitjema C.H."/>
            <person name="Gilmore S.P."/>
            <person name="Henske J.K."/>
            <person name="Solomon K.V."/>
            <person name="De Groot R."/>
            <person name="Kuo A."/>
            <person name="Mondo S.J."/>
            <person name="Salamov A.A."/>
            <person name="Labutti K."/>
            <person name="Zhao Z."/>
            <person name="Chiniquy J."/>
            <person name="Barry K."/>
            <person name="Brewer H.M."/>
            <person name="Purvine S.O."/>
            <person name="Wright A.T."/>
            <person name="Boxma B."/>
            <person name="Van Alen T."/>
            <person name="Hackstein J.H."/>
            <person name="Baker S.E."/>
            <person name="Grigoriev I.V."/>
            <person name="O'Malley M.A."/>
        </authorList>
    </citation>
    <scope>NUCLEOTIDE SEQUENCE [LARGE SCALE GENOMIC DNA]</scope>
    <source>
        <strain evidence="1 2">G1</strain>
    </source>
</reference>
<accession>A0A1Y2B2K8</accession>
<comment type="caution">
    <text evidence="1">The sequence shown here is derived from an EMBL/GenBank/DDBJ whole genome shotgun (WGS) entry which is preliminary data.</text>
</comment>
<organism evidence="1 2">
    <name type="scientific">Neocallimastix californiae</name>
    <dbReference type="NCBI Taxonomy" id="1754190"/>
    <lineage>
        <taxon>Eukaryota</taxon>
        <taxon>Fungi</taxon>
        <taxon>Fungi incertae sedis</taxon>
        <taxon>Chytridiomycota</taxon>
        <taxon>Chytridiomycota incertae sedis</taxon>
        <taxon>Neocallimastigomycetes</taxon>
        <taxon>Neocallimastigales</taxon>
        <taxon>Neocallimastigaceae</taxon>
        <taxon>Neocallimastix</taxon>
    </lineage>
</organism>